<evidence type="ECO:0000313" key="1">
    <source>
        <dbReference type="EMBL" id="GGJ92687.1"/>
    </source>
</evidence>
<protein>
    <recommendedName>
        <fullName evidence="3">Reductase</fullName>
    </recommendedName>
</protein>
<dbReference type="InterPro" id="IPR036291">
    <property type="entry name" value="NAD(P)-bd_dom_sf"/>
</dbReference>
<sequence length="165" mass="18573">MWWLSRIARGGDVPAPGPADMSLQYIDVRDLATWTLDAVERGLSGPYNTASEYGHATMGRLLTTCVEATGNKARLRWIDPEDIAAVGVTPDAELPIWLPPGAYHDAIFRGDVTRAYETGLRCRPVEETVRDTWHWMLSPEGQRTPFPNYRPIGLDPAKEERLLRR</sequence>
<proteinExistence type="predicted"/>
<keyword evidence="2" id="KW-1185">Reference proteome</keyword>
<gene>
    <name evidence="1" type="ORF">GCM10011583_25150</name>
</gene>
<accession>A0ABQ2E5V6</accession>
<reference evidence="2" key="1">
    <citation type="journal article" date="2019" name="Int. J. Syst. Evol. Microbiol.">
        <title>The Global Catalogue of Microorganisms (GCM) 10K type strain sequencing project: providing services to taxonomists for standard genome sequencing and annotation.</title>
        <authorList>
            <consortium name="The Broad Institute Genomics Platform"/>
            <consortium name="The Broad Institute Genome Sequencing Center for Infectious Disease"/>
            <person name="Wu L."/>
            <person name="Ma J."/>
        </authorList>
    </citation>
    <scope>NUCLEOTIDE SEQUENCE [LARGE SCALE GENOMIC DNA]</scope>
    <source>
        <strain evidence="2">CGMCC 4.7275</strain>
    </source>
</reference>
<evidence type="ECO:0008006" key="3">
    <source>
        <dbReference type="Google" id="ProtNLM"/>
    </source>
</evidence>
<organism evidence="1 2">
    <name type="scientific">Streptomyces camponoticapitis</name>
    <dbReference type="NCBI Taxonomy" id="1616125"/>
    <lineage>
        <taxon>Bacteria</taxon>
        <taxon>Bacillati</taxon>
        <taxon>Actinomycetota</taxon>
        <taxon>Actinomycetes</taxon>
        <taxon>Kitasatosporales</taxon>
        <taxon>Streptomycetaceae</taxon>
        <taxon>Streptomyces</taxon>
    </lineage>
</organism>
<comment type="caution">
    <text evidence="1">The sequence shown here is derived from an EMBL/GenBank/DDBJ whole genome shotgun (WGS) entry which is preliminary data.</text>
</comment>
<dbReference type="EMBL" id="BMMV01000006">
    <property type="protein sequence ID" value="GGJ92687.1"/>
    <property type="molecule type" value="Genomic_DNA"/>
</dbReference>
<dbReference type="Proteomes" id="UP000660265">
    <property type="component" value="Unassembled WGS sequence"/>
</dbReference>
<evidence type="ECO:0000313" key="2">
    <source>
        <dbReference type="Proteomes" id="UP000660265"/>
    </source>
</evidence>
<dbReference type="Gene3D" id="3.40.50.720">
    <property type="entry name" value="NAD(P)-binding Rossmann-like Domain"/>
    <property type="match status" value="1"/>
</dbReference>
<name>A0ABQ2E5V6_9ACTN</name>
<dbReference type="SUPFAM" id="SSF51735">
    <property type="entry name" value="NAD(P)-binding Rossmann-fold domains"/>
    <property type="match status" value="1"/>
</dbReference>